<evidence type="ECO:0000256" key="1">
    <source>
        <dbReference type="ARBA" id="ARBA00006484"/>
    </source>
</evidence>
<dbReference type="PANTHER" id="PTHR43477:SF1">
    <property type="entry name" value="DIHYDROANTICAPSIN 7-DEHYDROGENASE"/>
    <property type="match status" value="1"/>
</dbReference>
<dbReference type="PRINTS" id="PR00081">
    <property type="entry name" value="GDHRDH"/>
</dbReference>
<reference evidence="4 5" key="1">
    <citation type="journal article" date="2023" name="IMA Fungus">
        <title>Comparative genomic study of the Penicillium genus elucidates a diverse pangenome and 15 lateral gene transfer events.</title>
        <authorList>
            <person name="Petersen C."/>
            <person name="Sorensen T."/>
            <person name="Nielsen M.R."/>
            <person name="Sondergaard T.E."/>
            <person name="Sorensen J.L."/>
            <person name="Fitzpatrick D.A."/>
            <person name="Frisvad J.C."/>
            <person name="Nielsen K.L."/>
        </authorList>
    </citation>
    <scope>NUCLEOTIDE SEQUENCE [LARGE SCALE GENOMIC DNA]</scope>
    <source>
        <strain evidence="4 5">IBT 35679</strain>
    </source>
</reference>
<evidence type="ECO:0000256" key="2">
    <source>
        <dbReference type="ARBA" id="ARBA00022857"/>
    </source>
</evidence>
<keyword evidence="2" id="KW-0521">NADP</keyword>
<gene>
    <name evidence="4" type="ORF">N7494_009689</name>
</gene>
<dbReference type="EMBL" id="JAQIZZ010000007">
    <property type="protein sequence ID" value="KAJ5533137.1"/>
    <property type="molecule type" value="Genomic_DNA"/>
</dbReference>
<dbReference type="GO" id="GO:0016491">
    <property type="term" value="F:oxidoreductase activity"/>
    <property type="evidence" value="ECO:0007669"/>
    <property type="project" value="UniProtKB-KW"/>
</dbReference>
<evidence type="ECO:0000313" key="4">
    <source>
        <dbReference type="EMBL" id="KAJ5533137.1"/>
    </source>
</evidence>
<sequence length="270" mass="28736">MASPIRKYVNKLSGQNVLILGGTSGIGFCVAEAALENGANVIISSSNSAKLERATERLREAYTDLMSTQRVSGYVCDLANTNNLEENVRHLLDEATATEKGMLKLNHVVFTAGDALAIVPLENTSTEAIQASGVVRFVAPQILAKLLPKYMEPSPTNSFTLTGGSVAHRPTSGWSVVSGYASGAEGLARGLALELKPLRVNMVMPGLVHTELFSGFPDEAIQALLKHSREKNLTGTVGRPEDLAESYIYLMKDQYVTGSIVASNGGALLV</sequence>
<comment type="similarity">
    <text evidence="1">Belongs to the short-chain dehydrogenases/reductases (SDR) family.</text>
</comment>
<keyword evidence="5" id="KW-1185">Reference proteome</keyword>
<dbReference type="InterPro" id="IPR002347">
    <property type="entry name" value="SDR_fam"/>
</dbReference>
<accession>A0AAD6CR42</accession>
<dbReference type="Proteomes" id="UP001220324">
    <property type="component" value="Unassembled WGS sequence"/>
</dbReference>
<protein>
    <submittedName>
        <fullName evidence="4">Short chain dehydrogenase</fullName>
    </submittedName>
</protein>
<dbReference type="Gene3D" id="3.40.50.720">
    <property type="entry name" value="NAD(P)-binding Rossmann-like Domain"/>
    <property type="match status" value="1"/>
</dbReference>
<dbReference type="PANTHER" id="PTHR43477">
    <property type="entry name" value="DIHYDROANTICAPSIN 7-DEHYDROGENASE"/>
    <property type="match status" value="1"/>
</dbReference>
<dbReference type="InterPro" id="IPR036291">
    <property type="entry name" value="NAD(P)-bd_dom_sf"/>
</dbReference>
<evidence type="ECO:0000313" key="5">
    <source>
        <dbReference type="Proteomes" id="UP001220324"/>
    </source>
</evidence>
<dbReference type="InterPro" id="IPR051122">
    <property type="entry name" value="SDR_DHRS6-like"/>
</dbReference>
<evidence type="ECO:0000256" key="3">
    <source>
        <dbReference type="ARBA" id="ARBA00023002"/>
    </source>
</evidence>
<keyword evidence="3" id="KW-0560">Oxidoreductase</keyword>
<name>A0AAD6CR42_9EURO</name>
<comment type="caution">
    <text evidence="4">The sequence shown here is derived from an EMBL/GenBank/DDBJ whole genome shotgun (WGS) entry which is preliminary data.</text>
</comment>
<dbReference type="AlphaFoldDB" id="A0AAD6CR42"/>
<dbReference type="CDD" id="cd05233">
    <property type="entry name" value="SDR_c"/>
    <property type="match status" value="1"/>
</dbReference>
<dbReference type="InterPro" id="IPR057571">
    <property type="entry name" value="SDR_PhqE-like"/>
</dbReference>
<dbReference type="SUPFAM" id="SSF51735">
    <property type="entry name" value="NAD(P)-binding Rossmann-fold domains"/>
    <property type="match status" value="1"/>
</dbReference>
<dbReference type="Pfam" id="PF23441">
    <property type="entry name" value="SDR"/>
    <property type="match status" value="1"/>
</dbReference>
<proteinExistence type="inferred from homology"/>
<organism evidence="4 5">
    <name type="scientific">Penicillium frequentans</name>
    <dbReference type="NCBI Taxonomy" id="3151616"/>
    <lineage>
        <taxon>Eukaryota</taxon>
        <taxon>Fungi</taxon>
        <taxon>Dikarya</taxon>
        <taxon>Ascomycota</taxon>
        <taxon>Pezizomycotina</taxon>
        <taxon>Eurotiomycetes</taxon>
        <taxon>Eurotiomycetidae</taxon>
        <taxon>Eurotiales</taxon>
        <taxon>Aspergillaceae</taxon>
        <taxon>Penicillium</taxon>
    </lineage>
</organism>